<dbReference type="Gene3D" id="3.30.420.40">
    <property type="match status" value="2"/>
</dbReference>
<proteinExistence type="predicted"/>
<dbReference type="Gene3D" id="3.90.640.10">
    <property type="entry name" value="Actin, Chain A, domain 4"/>
    <property type="match status" value="1"/>
</dbReference>
<name>A0A2I1H0D7_9GLOM</name>
<dbReference type="SUPFAM" id="SSF53067">
    <property type="entry name" value="Actin-like ATPase domain"/>
    <property type="match status" value="2"/>
</dbReference>
<protein>
    <recommendedName>
        <fullName evidence="3">Actin-like ATPase domain-containing protein</fullName>
    </recommendedName>
</protein>
<sequence length="388" mass="44511">IVGLDFGTTYSGFTCCHVSNEESIYSCDSWPLFSYSGSGYERVETKIKTATVLYYNDYGKYRTYGTYDKQIKPAEFFKLYLGDSPDNFKPKLPVEYVKAITDYFTKISKVIKKVVQNRWVGIDFFENVLLVLTVPMGFSEKDKEIMRKCVHDAKLIRNKCSKKLQFITESEAAALYCMKNELEEHDLLTTRNSFMVVDCGSYTVDLSTCKLVGNNPLQLGKVTEYIRDFCGSAFIDKEFIKFLREKLGNRGSNAESFEINVRHCAPSLEQYVSKDIRKIMEKNNWVINVEYNDIKKMFDLIIDRIIRLIHIQISNSQETCLGIFLVGGFSEEKYLQERIKQEFQHKMKAISVPRIPITVIADGAVIHGLSISSNLDKLEDNTNSSSSK</sequence>
<reference evidence="1 2" key="1">
    <citation type="submission" date="2015-10" db="EMBL/GenBank/DDBJ databases">
        <title>Genome analyses suggest a sexual origin of heterokaryosis in a supposedly ancient asexual fungus.</title>
        <authorList>
            <person name="Ropars J."/>
            <person name="Sedzielewska K."/>
            <person name="Noel J."/>
            <person name="Charron P."/>
            <person name="Farinelli L."/>
            <person name="Marton T."/>
            <person name="Kruger M."/>
            <person name="Pelin A."/>
            <person name="Brachmann A."/>
            <person name="Corradi N."/>
        </authorList>
    </citation>
    <scope>NUCLEOTIDE SEQUENCE [LARGE SCALE GENOMIC DNA]</scope>
    <source>
        <strain evidence="1 2">A4</strain>
    </source>
</reference>
<dbReference type="PANTHER" id="PTHR14187">
    <property type="entry name" value="ALPHA KINASE/ELONGATION FACTOR 2 KINASE"/>
    <property type="match status" value="1"/>
</dbReference>
<evidence type="ECO:0000313" key="1">
    <source>
        <dbReference type="EMBL" id="PKY52338.1"/>
    </source>
</evidence>
<evidence type="ECO:0000313" key="2">
    <source>
        <dbReference type="Proteomes" id="UP000234323"/>
    </source>
</evidence>
<gene>
    <name evidence="1" type="ORF">RhiirA4_469910</name>
</gene>
<feature type="non-terminal residue" evidence="1">
    <location>
        <position position="1"/>
    </location>
</feature>
<evidence type="ECO:0008006" key="3">
    <source>
        <dbReference type="Google" id="ProtNLM"/>
    </source>
</evidence>
<feature type="non-terminal residue" evidence="1">
    <location>
        <position position="388"/>
    </location>
</feature>
<dbReference type="Proteomes" id="UP000234323">
    <property type="component" value="Unassembled WGS sequence"/>
</dbReference>
<dbReference type="EMBL" id="LLXI01001184">
    <property type="protein sequence ID" value="PKY52338.1"/>
    <property type="molecule type" value="Genomic_DNA"/>
</dbReference>
<dbReference type="PANTHER" id="PTHR14187:SF5">
    <property type="entry name" value="HEAT SHOCK 70 KDA PROTEIN 12A"/>
    <property type="match status" value="1"/>
</dbReference>
<comment type="caution">
    <text evidence="1">The sequence shown here is derived from an EMBL/GenBank/DDBJ whole genome shotgun (WGS) entry which is preliminary data.</text>
</comment>
<organism evidence="1 2">
    <name type="scientific">Rhizophagus irregularis</name>
    <dbReference type="NCBI Taxonomy" id="588596"/>
    <lineage>
        <taxon>Eukaryota</taxon>
        <taxon>Fungi</taxon>
        <taxon>Fungi incertae sedis</taxon>
        <taxon>Mucoromycota</taxon>
        <taxon>Glomeromycotina</taxon>
        <taxon>Glomeromycetes</taxon>
        <taxon>Glomerales</taxon>
        <taxon>Glomeraceae</taxon>
        <taxon>Rhizophagus</taxon>
    </lineage>
</organism>
<keyword evidence="2" id="KW-1185">Reference proteome</keyword>
<dbReference type="AlphaFoldDB" id="A0A2I1H0D7"/>
<accession>A0A2I1H0D7</accession>
<dbReference type="InterPro" id="IPR043129">
    <property type="entry name" value="ATPase_NBD"/>
</dbReference>